<evidence type="ECO:0000256" key="8">
    <source>
        <dbReference type="ARBA" id="ARBA00023077"/>
    </source>
</evidence>
<dbReference type="Pfam" id="PF00593">
    <property type="entry name" value="TonB_dep_Rec_b-barrel"/>
    <property type="match status" value="1"/>
</dbReference>
<evidence type="ECO:0000256" key="12">
    <source>
        <dbReference type="RuleBase" id="RU003357"/>
    </source>
</evidence>
<keyword evidence="2 11" id="KW-0813">Transport</keyword>
<evidence type="ECO:0000313" key="16">
    <source>
        <dbReference type="EMBL" id="ASR51414.1"/>
    </source>
</evidence>
<evidence type="ECO:0000256" key="10">
    <source>
        <dbReference type="ARBA" id="ARBA00023237"/>
    </source>
</evidence>
<dbReference type="InterPro" id="IPR039426">
    <property type="entry name" value="TonB-dep_rcpt-like"/>
</dbReference>
<evidence type="ECO:0008006" key="18">
    <source>
        <dbReference type="Google" id="ProtNLM"/>
    </source>
</evidence>
<dbReference type="InterPro" id="IPR000531">
    <property type="entry name" value="Beta-barrel_TonB"/>
</dbReference>
<evidence type="ECO:0000256" key="4">
    <source>
        <dbReference type="ARBA" id="ARBA00022496"/>
    </source>
</evidence>
<name>A0ABM6M6C4_9SPHN</name>
<evidence type="ECO:0000259" key="15">
    <source>
        <dbReference type="Pfam" id="PF07715"/>
    </source>
</evidence>
<accession>A0ABM6M6C4</accession>
<keyword evidence="5 11" id="KW-0812">Transmembrane</keyword>
<dbReference type="PROSITE" id="PS52016">
    <property type="entry name" value="TONB_DEPENDENT_REC_3"/>
    <property type="match status" value="1"/>
</dbReference>
<feature type="chain" id="PRO_5045035534" description="TonB-dependent receptor" evidence="13">
    <location>
        <begin position="28"/>
        <end position="776"/>
    </location>
</feature>
<keyword evidence="10 11" id="KW-0998">Cell outer membrane</keyword>
<dbReference type="Proteomes" id="UP000258016">
    <property type="component" value="Chromosome"/>
</dbReference>
<dbReference type="GeneID" id="303485509"/>
<feature type="signal peptide" evidence="13">
    <location>
        <begin position="1"/>
        <end position="27"/>
    </location>
</feature>
<comment type="subcellular location">
    <subcellularLocation>
        <location evidence="1 11">Cell outer membrane</location>
        <topology evidence="1 11">Multi-pass membrane protein</topology>
    </subcellularLocation>
</comment>
<dbReference type="PANTHER" id="PTHR32552:SF81">
    <property type="entry name" value="TONB-DEPENDENT OUTER MEMBRANE RECEPTOR"/>
    <property type="match status" value="1"/>
</dbReference>
<evidence type="ECO:0000256" key="3">
    <source>
        <dbReference type="ARBA" id="ARBA00022452"/>
    </source>
</evidence>
<evidence type="ECO:0000256" key="7">
    <source>
        <dbReference type="ARBA" id="ARBA00023065"/>
    </source>
</evidence>
<feature type="domain" description="TonB-dependent receptor plug" evidence="15">
    <location>
        <begin position="57"/>
        <end position="164"/>
    </location>
</feature>
<evidence type="ECO:0000256" key="5">
    <source>
        <dbReference type="ARBA" id="ARBA00022692"/>
    </source>
</evidence>
<feature type="domain" description="TonB-dependent receptor-like beta-barrel" evidence="14">
    <location>
        <begin position="211"/>
        <end position="702"/>
    </location>
</feature>
<evidence type="ECO:0000256" key="1">
    <source>
        <dbReference type="ARBA" id="ARBA00004571"/>
    </source>
</evidence>
<dbReference type="RefSeq" id="WP_083231552.1">
    <property type="nucleotide sequence ID" value="NZ_CP020083.1"/>
</dbReference>
<evidence type="ECO:0000256" key="2">
    <source>
        <dbReference type="ARBA" id="ARBA00022448"/>
    </source>
</evidence>
<keyword evidence="13" id="KW-0732">Signal</keyword>
<evidence type="ECO:0000256" key="13">
    <source>
        <dbReference type="SAM" id="SignalP"/>
    </source>
</evidence>
<dbReference type="InterPro" id="IPR036942">
    <property type="entry name" value="Beta-barrel_TonB_sf"/>
</dbReference>
<reference evidence="16 17" key="1">
    <citation type="submission" date="2017-03" db="EMBL/GenBank/DDBJ databases">
        <title>Complete genome sequence of Blastomonas fulva degrading microcsystin LR.</title>
        <authorList>
            <person name="Lee H.-g."/>
            <person name="Jin L."/>
            <person name="oh H.-M."/>
        </authorList>
    </citation>
    <scope>NUCLEOTIDE SEQUENCE [LARGE SCALE GENOMIC DNA]</scope>
    <source>
        <strain evidence="16 17">T2</strain>
    </source>
</reference>
<dbReference type="EMBL" id="CP020083">
    <property type="protein sequence ID" value="ASR51414.1"/>
    <property type="molecule type" value="Genomic_DNA"/>
</dbReference>
<keyword evidence="9 11" id="KW-0472">Membrane</keyword>
<keyword evidence="8 12" id="KW-0798">TonB box</keyword>
<gene>
    <name evidence="16" type="ORF">B5J99_07995</name>
</gene>
<evidence type="ECO:0000256" key="9">
    <source>
        <dbReference type="ARBA" id="ARBA00023136"/>
    </source>
</evidence>
<dbReference type="InterPro" id="IPR012910">
    <property type="entry name" value="Plug_dom"/>
</dbReference>
<dbReference type="CDD" id="cd01347">
    <property type="entry name" value="ligand_gated_channel"/>
    <property type="match status" value="1"/>
</dbReference>
<keyword evidence="17" id="KW-1185">Reference proteome</keyword>
<keyword evidence="3 11" id="KW-1134">Transmembrane beta strand</keyword>
<dbReference type="PANTHER" id="PTHR32552">
    <property type="entry name" value="FERRICHROME IRON RECEPTOR-RELATED"/>
    <property type="match status" value="1"/>
</dbReference>
<proteinExistence type="inferred from homology"/>
<dbReference type="Pfam" id="PF07715">
    <property type="entry name" value="Plug"/>
    <property type="match status" value="1"/>
</dbReference>
<evidence type="ECO:0000313" key="17">
    <source>
        <dbReference type="Proteomes" id="UP000258016"/>
    </source>
</evidence>
<sequence>MIKTKASNRLLATISMGAFMCSTAALANDQVPEQGDARTRNPSEIVVTATRRDTTILRTPVSVSAYSQEDLDVRGVRNIEDLARMTPGLSLNQGAFGASYLVIRGLTSVIGATMNGVYIDDTPVQVRSLSTTSNFYPAMFDLERIEVLRGPQGTLFGAGAMGGAIRFITAKPSVSEYSGYGRAELATTEGGALSYEAGAAVGGPLVENKIGFRASGYYRRDGGYIDRVPYIQNGGTPKQNANSRDTYVGNFALLLKPTEDLTITPSVFYQKANRNESDQFWEWRPNVDLPPFPAFTSGESIPSFGRDRAVLYAVKAEADLGPARLISNTSYLDRKVVNSDDGTGLLLDILGLPAAGFGLPGIIDERLSVDVTIRQRTLTQELRLVSNPSASPISYSFGLFYQNARQSAVEFNRAARPDIFYIPSINGNVNFGNDRALDRQFAVFGQVDYKLTDKLSVSAGARYSYIEFDFRGVTGNNVPTDVVTSGSTAESPITPKFGIEYQATDDLMIYASAGKGFRPGGSNVVPTLPDPACTAQLRNLGYEDVPRQYRSDSTWSYEVGAKGRAGRWLTFAANAFQIDWTDVQRSRTVVNCASPFIDNLGKSRARGVEAQFTITPVTGLSLDVNFSYTRATVQETLIRPAILNPDGSVASPAANIVTKGDRFAPPWIVSLAGNYETSLGASGLTGYGRVQWDYRSGLDNPSGNLGFDPLYARVFTRNFVAARLGGRAGNTDISLFINNVLNSRDELSRLGIGPGQRLLRQVYRPRTFGVTASYRF</sequence>
<evidence type="ECO:0000256" key="6">
    <source>
        <dbReference type="ARBA" id="ARBA00023004"/>
    </source>
</evidence>
<organism evidence="16 17">
    <name type="scientific">Blastomonas fulva</name>
    <dbReference type="NCBI Taxonomy" id="1550728"/>
    <lineage>
        <taxon>Bacteria</taxon>
        <taxon>Pseudomonadati</taxon>
        <taxon>Pseudomonadota</taxon>
        <taxon>Alphaproteobacteria</taxon>
        <taxon>Sphingomonadales</taxon>
        <taxon>Sphingomonadaceae</taxon>
        <taxon>Blastomonas</taxon>
    </lineage>
</organism>
<comment type="similarity">
    <text evidence="11 12">Belongs to the TonB-dependent receptor family.</text>
</comment>
<protein>
    <recommendedName>
        <fullName evidence="18">TonB-dependent receptor</fullName>
    </recommendedName>
</protein>
<evidence type="ECO:0000256" key="11">
    <source>
        <dbReference type="PROSITE-ProRule" id="PRU01360"/>
    </source>
</evidence>
<evidence type="ECO:0000259" key="14">
    <source>
        <dbReference type="Pfam" id="PF00593"/>
    </source>
</evidence>
<keyword evidence="6" id="KW-0408">Iron</keyword>
<keyword evidence="7" id="KW-0406">Ion transport</keyword>
<keyword evidence="4" id="KW-0410">Iron transport</keyword>
<dbReference type="Gene3D" id="2.40.170.20">
    <property type="entry name" value="TonB-dependent receptor, beta-barrel domain"/>
    <property type="match status" value="1"/>
</dbReference>
<dbReference type="SUPFAM" id="SSF56935">
    <property type="entry name" value="Porins"/>
    <property type="match status" value="1"/>
</dbReference>